<feature type="transmembrane region" description="Helical" evidence="9">
    <location>
        <begin position="188"/>
        <end position="206"/>
    </location>
</feature>
<dbReference type="SUPFAM" id="SSF56317">
    <property type="entry name" value="Carbon-nitrogen hydrolase"/>
    <property type="match status" value="1"/>
</dbReference>
<feature type="transmembrane region" description="Helical" evidence="9">
    <location>
        <begin position="81"/>
        <end position="107"/>
    </location>
</feature>
<proteinExistence type="inferred from homology"/>
<feature type="transmembrane region" description="Helical" evidence="9">
    <location>
        <begin position="119"/>
        <end position="137"/>
    </location>
</feature>
<dbReference type="Gene3D" id="3.60.110.10">
    <property type="entry name" value="Carbon-nitrogen hydrolase"/>
    <property type="match status" value="1"/>
</dbReference>
<evidence type="ECO:0000313" key="12">
    <source>
        <dbReference type="Proteomes" id="UP000027318"/>
    </source>
</evidence>
<feature type="domain" description="CN hydrolase" evidence="10">
    <location>
        <begin position="220"/>
        <end position="463"/>
    </location>
</feature>
<accession>A0A063Y1S0</accession>
<evidence type="ECO:0000313" key="11">
    <source>
        <dbReference type="EMBL" id="KDE39624.1"/>
    </source>
</evidence>
<evidence type="ECO:0000256" key="1">
    <source>
        <dbReference type="ARBA" id="ARBA00004651"/>
    </source>
</evidence>
<feature type="transmembrane region" description="Helical" evidence="9">
    <location>
        <begin position="29"/>
        <end position="47"/>
    </location>
</feature>
<comment type="subcellular location">
    <subcellularLocation>
        <location evidence="1 9">Cell membrane</location>
        <topology evidence="1 9">Multi-pass membrane protein</topology>
    </subcellularLocation>
</comment>
<dbReference type="AlphaFoldDB" id="A0A063Y1S0"/>
<dbReference type="UniPathway" id="UPA00666"/>
<reference evidence="11 12" key="1">
    <citation type="journal article" date="2005" name="Int. J. Syst. Evol. Microbiol.">
        <title>Nitrincola lacisaponensis gen. nov., sp. nov., a novel alkaliphilic bacterium isolated from an alkaline, saline lake.</title>
        <authorList>
            <person name="Dimitriu P.A."/>
            <person name="Shukla S.K."/>
            <person name="Conradt J."/>
            <person name="Marquez M.C."/>
            <person name="Ventosa A."/>
            <person name="Maglia A."/>
            <person name="Peyton B.M."/>
            <person name="Pinkart H.C."/>
            <person name="Mormile M.R."/>
        </authorList>
    </citation>
    <scope>NUCLEOTIDE SEQUENCE [LARGE SCALE GENOMIC DNA]</scope>
    <source>
        <strain evidence="11 12">4CA</strain>
    </source>
</reference>
<organism evidence="11 12">
    <name type="scientific">Nitrincola lacisaponensis</name>
    <dbReference type="NCBI Taxonomy" id="267850"/>
    <lineage>
        <taxon>Bacteria</taxon>
        <taxon>Pseudomonadati</taxon>
        <taxon>Pseudomonadota</taxon>
        <taxon>Gammaproteobacteria</taxon>
        <taxon>Oceanospirillales</taxon>
        <taxon>Oceanospirillaceae</taxon>
        <taxon>Nitrincola</taxon>
    </lineage>
</organism>
<evidence type="ECO:0000256" key="7">
    <source>
        <dbReference type="ARBA" id="ARBA00023136"/>
    </source>
</evidence>
<dbReference type="OrthoDB" id="9804277at2"/>
<feature type="transmembrane region" description="Helical" evidence="9">
    <location>
        <begin position="54"/>
        <end position="75"/>
    </location>
</feature>
<keyword evidence="4 9" id="KW-0808">Transferase</keyword>
<dbReference type="Pfam" id="PF00795">
    <property type="entry name" value="CN_hydrolase"/>
    <property type="match status" value="1"/>
</dbReference>
<dbReference type="NCBIfam" id="TIGR00546">
    <property type="entry name" value="lnt"/>
    <property type="match status" value="1"/>
</dbReference>
<evidence type="ECO:0000256" key="4">
    <source>
        <dbReference type="ARBA" id="ARBA00022679"/>
    </source>
</evidence>
<keyword evidence="6 9" id="KW-1133">Transmembrane helix</keyword>
<evidence type="ECO:0000256" key="3">
    <source>
        <dbReference type="ARBA" id="ARBA00022475"/>
    </source>
</evidence>
<dbReference type="PATRIC" id="fig|267850.7.peg.1871"/>
<comment type="catalytic activity">
    <reaction evidence="9">
        <text>N-terminal S-1,2-diacyl-sn-glyceryl-L-cysteinyl-[lipoprotein] + a glycerophospholipid = N-acyl-S-1,2-diacyl-sn-glyceryl-L-cysteinyl-[lipoprotein] + a 2-acyl-sn-glycero-3-phospholipid + H(+)</text>
        <dbReference type="Rhea" id="RHEA:48228"/>
        <dbReference type="Rhea" id="RHEA-COMP:14681"/>
        <dbReference type="Rhea" id="RHEA-COMP:14684"/>
        <dbReference type="ChEBI" id="CHEBI:15378"/>
        <dbReference type="ChEBI" id="CHEBI:136912"/>
        <dbReference type="ChEBI" id="CHEBI:140656"/>
        <dbReference type="ChEBI" id="CHEBI:140657"/>
        <dbReference type="ChEBI" id="CHEBI:140660"/>
        <dbReference type="EC" id="2.3.1.269"/>
    </reaction>
</comment>
<evidence type="ECO:0000256" key="6">
    <source>
        <dbReference type="ARBA" id="ARBA00022989"/>
    </source>
</evidence>
<dbReference type="PROSITE" id="PS50263">
    <property type="entry name" value="CN_HYDROLASE"/>
    <property type="match status" value="1"/>
</dbReference>
<evidence type="ECO:0000259" key="10">
    <source>
        <dbReference type="PROSITE" id="PS50263"/>
    </source>
</evidence>
<dbReference type="EMBL" id="JMSZ01000028">
    <property type="protein sequence ID" value="KDE39624.1"/>
    <property type="molecule type" value="Genomic_DNA"/>
</dbReference>
<keyword evidence="3 9" id="KW-1003">Cell membrane</keyword>
<dbReference type="EC" id="2.3.1.269" evidence="9"/>
<dbReference type="HAMAP" id="MF_01148">
    <property type="entry name" value="Lnt"/>
    <property type="match status" value="1"/>
</dbReference>
<protein>
    <recommendedName>
        <fullName evidence="9">Apolipoprotein N-acyltransferase</fullName>
        <shortName evidence="9">ALP N-acyltransferase</shortName>
        <ecNumber evidence="9">2.3.1.269</ecNumber>
    </recommendedName>
</protein>
<evidence type="ECO:0000256" key="5">
    <source>
        <dbReference type="ARBA" id="ARBA00022692"/>
    </source>
</evidence>
<sequence>MHLSAALGPLLALLAGALSILAFAPFDIAPLILLGPAVLFGVLPNHISPRRAAWIGWAFGCGFFGAGVSWVWVSIHVYGGASFLLATLATLLFVMTLALLFAAQAWLYQRLFHPATARWLGFIAIWMGFEWLRSWFLTGFPWLLLGYAWLDTPFSPLAAVLGVWGLSLLTLCLAIGLYHAVRQRSPGALLLALGLPLISLLLPDTWTDERPDSQLKVALVQPNISQHDKWDGRLLSDILQQMIDLSEPYQQDHDLIIWPETAIPSLYYQAAPYTEPFFNQLDSYKTTLISGFPFMTRDSQQPEIPRFHNSLGIFSYGSGVYHKRRLVPFGEYVPLENQLRGLIEFFDLPMSEFSLPEHTELSLDVQGRTLAPLICYEIAYPELTRTSARQADMLLTVSNDAWFDDSLAAEQHLQIARMRALENGRWLLRGTNDGITALVAPDGGLVERLSRETAGVLSVDVPAMQGQTPYQTLGIWPVWLFSLALLIVARWPRAR</sequence>
<feature type="transmembrane region" description="Helical" evidence="9">
    <location>
        <begin position="157"/>
        <end position="181"/>
    </location>
</feature>
<evidence type="ECO:0000256" key="2">
    <source>
        <dbReference type="ARBA" id="ARBA00010065"/>
    </source>
</evidence>
<keyword evidence="12" id="KW-1185">Reference proteome</keyword>
<dbReference type="GO" id="GO:0005886">
    <property type="term" value="C:plasma membrane"/>
    <property type="evidence" value="ECO:0007669"/>
    <property type="project" value="UniProtKB-SubCell"/>
</dbReference>
<dbReference type="InterPro" id="IPR004563">
    <property type="entry name" value="Apolipo_AcylTrfase"/>
</dbReference>
<dbReference type="PANTHER" id="PTHR38686:SF1">
    <property type="entry name" value="APOLIPOPROTEIN N-ACYLTRANSFERASE"/>
    <property type="match status" value="1"/>
</dbReference>
<comment type="function">
    <text evidence="9">Catalyzes the phospholipid dependent N-acylation of the N-terminal cysteine of apolipoprotein, the last step in lipoprotein maturation.</text>
</comment>
<comment type="similarity">
    <text evidence="2 9">Belongs to the CN hydrolase family. Apolipoprotein N-acyltransferase subfamily.</text>
</comment>
<feature type="transmembrane region" description="Helical" evidence="9">
    <location>
        <begin position="473"/>
        <end position="491"/>
    </location>
</feature>
<keyword evidence="8 9" id="KW-0012">Acyltransferase</keyword>
<dbReference type="InterPro" id="IPR003010">
    <property type="entry name" value="C-N_Hydrolase"/>
</dbReference>
<dbReference type="GO" id="GO:0042158">
    <property type="term" value="P:lipoprotein biosynthetic process"/>
    <property type="evidence" value="ECO:0007669"/>
    <property type="project" value="UniProtKB-UniRule"/>
</dbReference>
<dbReference type="GO" id="GO:0016410">
    <property type="term" value="F:N-acyltransferase activity"/>
    <property type="evidence" value="ECO:0007669"/>
    <property type="project" value="UniProtKB-UniRule"/>
</dbReference>
<keyword evidence="11" id="KW-0449">Lipoprotein</keyword>
<dbReference type="Proteomes" id="UP000027318">
    <property type="component" value="Unassembled WGS sequence"/>
</dbReference>
<dbReference type="RefSeq" id="WP_036547003.1">
    <property type="nucleotide sequence ID" value="NZ_JMSZ01000028.1"/>
</dbReference>
<comment type="pathway">
    <text evidence="9">Protein modification; lipoprotein biosynthesis (N-acyl transfer).</text>
</comment>
<comment type="caution">
    <text evidence="11">The sequence shown here is derived from an EMBL/GenBank/DDBJ whole genome shotgun (WGS) entry which is preliminary data.</text>
</comment>
<keyword evidence="7 9" id="KW-0472">Membrane</keyword>
<dbReference type="InterPro" id="IPR045378">
    <property type="entry name" value="LNT_N"/>
</dbReference>
<keyword evidence="5 9" id="KW-0812">Transmembrane</keyword>
<evidence type="ECO:0000256" key="9">
    <source>
        <dbReference type="HAMAP-Rule" id="MF_01148"/>
    </source>
</evidence>
<evidence type="ECO:0000256" key="8">
    <source>
        <dbReference type="ARBA" id="ARBA00023315"/>
    </source>
</evidence>
<dbReference type="InterPro" id="IPR036526">
    <property type="entry name" value="C-N_Hydrolase_sf"/>
</dbReference>
<name>A0A063Y1S0_9GAMM</name>
<dbReference type="CDD" id="cd07571">
    <property type="entry name" value="ALP_N-acyl_transferase"/>
    <property type="match status" value="1"/>
</dbReference>
<dbReference type="Pfam" id="PF20154">
    <property type="entry name" value="LNT_N"/>
    <property type="match status" value="1"/>
</dbReference>
<gene>
    <name evidence="9" type="primary">lnt</name>
    <name evidence="11" type="ORF">ADINL_1902</name>
</gene>
<dbReference type="PANTHER" id="PTHR38686">
    <property type="entry name" value="APOLIPOPROTEIN N-ACYLTRANSFERASE"/>
    <property type="match status" value="1"/>
</dbReference>
<dbReference type="STRING" id="267850.ADINL_1902"/>